<dbReference type="InterPro" id="IPR010332">
    <property type="entry name" value="ATPase_terminase-su_N"/>
</dbReference>
<dbReference type="InterPro" id="IPR052057">
    <property type="entry name" value="IS150/IS1296_orfA-like"/>
</dbReference>
<proteinExistence type="inferred from homology"/>
<evidence type="ECO:0000256" key="1">
    <source>
        <dbReference type="ARBA" id="ARBA00038232"/>
    </source>
</evidence>
<dbReference type="InterPro" id="IPR036388">
    <property type="entry name" value="WH-like_DNA-bd_sf"/>
</dbReference>
<feature type="domain" description="Terminase ATPase subunit N-terminal" evidence="3">
    <location>
        <begin position="7"/>
        <end position="54"/>
    </location>
</feature>
<dbReference type="SUPFAM" id="SSF46689">
    <property type="entry name" value="Homeodomain-like"/>
    <property type="match status" value="2"/>
</dbReference>
<evidence type="ECO:0000313" key="5">
    <source>
        <dbReference type="EMBL" id="MEE6701848.1"/>
    </source>
</evidence>
<evidence type="ECO:0000259" key="4">
    <source>
        <dbReference type="Pfam" id="PF13518"/>
    </source>
</evidence>
<evidence type="ECO:0000259" key="3">
    <source>
        <dbReference type="Pfam" id="PF06056"/>
    </source>
</evidence>
<dbReference type="InterPro" id="IPR009057">
    <property type="entry name" value="Homeodomain-like_sf"/>
</dbReference>
<dbReference type="EMBL" id="JAQSFA010000030">
    <property type="protein sequence ID" value="MEE6701848.1"/>
    <property type="molecule type" value="Genomic_DNA"/>
</dbReference>
<gene>
    <name evidence="5" type="ORF">PS396_08715</name>
</gene>
<sequence>MTKFSFEVKLKAVQMYLFGISSTTIARRLGIKKKDLVLMWLARYRKYGINGLEIRQSEYDYDGEFKLLVLNRRKQNKTSFTQTALHFDISNVGTIASWQKELDQYGREALFTKRGRAKHMTTNHNRQASKKLSELERLKAENRALRVENEYLKNSRP</sequence>
<keyword evidence="2" id="KW-0175">Coiled coil</keyword>
<feature type="coiled-coil region" evidence="2">
    <location>
        <begin position="125"/>
        <end position="155"/>
    </location>
</feature>
<dbReference type="InterPro" id="IPR055247">
    <property type="entry name" value="InsJ-like_HTH"/>
</dbReference>
<name>A0ABU7SUU6_9LACO</name>
<protein>
    <submittedName>
        <fullName evidence="5">Helix-turn-helix domain-containing protein</fullName>
    </submittedName>
</protein>
<reference evidence="5 6" key="1">
    <citation type="submission" date="2023-02" db="EMBL/GenBank/DDBJ databases">
        <title>The predominant lactic acid bacteria and yeasts involved in the spontaneous fermentation of millet during the production of the traditional porridge Hausa koko in Ghana.</title>
        <authorList>
            <person name="Atter A."/>
            <person name="Diaz M."/>
        </authorList>
    </citation>
    <scope>NUCLEOTIDE SEQUENCE [LARGE SCALE GENOMIC DNA]</scope>
    <source>
        <strain evidence="5 6">FI11552</strain>
    </source>
</reference>
<organism evidence="5 6">
    <name type="scientific">Limosilactobacillus pontis</name>
    <dbReference type="NCBI Taxonomy" id="35787"/>
    <lineage>
        <taxon>Bacteria</taxon>
        <taxon>Bacillati</taxon>
        <taxon>Bacillota</taxon>
        <taxon>Bacilli</taxon>
        <taxon>Lactobacillales</taxon>
        <taxon>Lactobacillaceae</taxon>
        <taxon>Limosilactobacillus</taxon>
    </lineage>
</organism>
<feature type="domain" description="Insertion element IS150 protein InsJ-like helix-turn-helix" evidence="4">
    <location>
        <begin position="65"/>
        <end position="118"/>
    </location>
</feature>
<comment type="caution">
    <text evidence="5">The sequence shown here is derived from an EMBL/GenBank/DDBJ whole genome shotgun (WGS) entry which is preliminary data.</text>
</comment>
<dbReference type="Gene3D" id="1.10.10.10">
    <property type="entry name" value="Winged helix-like DNA-binding domain superfamily/Winged helix DNA-binding domain"/>
    <property type="match status" value="1"/>
</dbReference>
<evidence type="ECO:0000256" key="2">
    <source>
        <dbReference type="SAM" id="Coils"/>
    </source>
</evidence>
<accession>A0ABU7SUU6</accession>
<dbReference type="Proteomes" id="UP001335665">
    <property type="component" value="Unassembled WGS sequence"/>
</dbReference>
<comment type="similarity">
    <text evidence="1">Belongs to the IS150/IS1296 orfA family.</text>
</comment>
<dbReference type="PANTHER" id="PTHR33795">
    <property type="entry name" value="INSERTION ELEMENT IS150 PROTEIN INSJ"/>
    <property type="match status" value="1"/>
</dbReference>
<evidence type="ECO:0000313" key="6">
    <source>
        <dbReference type="Proteomes" id="UP001335665"/>
    </source>
</evidence>
<dbReference type="Pfam" id="PF06056">
    <property type="entry name" value="Terminase_5"/>
    <property type="match status" value="1"/>
</dbReference>
<dbReference type="PANTHER" id="PTHR33795:SF1">
    <property type="entry name" value="INSERTION ELEMENT IS150 PROTEIN INSJ"/>
    <property type="match status" value="1"/>
</dbReference>
<keyword evidence="6" id="KW-1185">Reference proteome</keyword>
<dbReference type="RefSeq" id="WP_331192452.1">
    <property type="nucleotide sequence ID" value="NZ_JAQSEO010000030.1"/>
</dbReference>
<dbReference type="Pfam" id="PF13518">
    <property type="entry name" value="HTH_28"/>
    <property type="match status" value="1"/>
</dbReference>